<dbReference type="OrthoDB" id="1916003at2759"/>
<sequence length="360" mass="39928">MNRDDADSVEDTEIVVEVVPTTGGSFEIKLDATATVEELRWRVARKVQTPRERLTLLSRERVLKTGRLDELEIRDGSRITLIPQLEAGFSTGQQGTEQSVVQAIEQLSEQQVDDFLSGRSPLTLALRVEDHMMFVQLQLEQSERKRRSAKRQSREKVDSADPKIARTQPTATSCAPKVSLPKVEKPSMSRLPKQTPPPNATIPGPSSRHPGLTPPVLSPEEWTRYRAELHRFHQMILPGHQPNCIVYPHQMVSEFAKPCRRAAAAIGSPPPPANAPSDGCGSCCSPSRHRGPNRQASWIASSFFSKPNSKQTQPNRLSFITQDAVDHSISVGQEITLDTISNCYLKVYPNPSTIAPFNST</sequence>
<accession>E4WV41</accession>
<gene>
    <name evidence="5" type="ORF">GSOID_T00009498001</name>
</gene>
<dbReference type="Proteomes" id="UP000001307">
    <property type="component" value="Unassembled WGS sequence"/>
</dbReference>
<feature type="domain" description="Ubiquitin-like" evidence="4">
    <location>
        <begin position="12"/>
        <end position="88"/>
    </location>
</feature>
<evidence type="ECO:0000256" key="2">
    <source>
        <dbReference type="ARBA" id="ARBA00023242"/>
    </source>
</evidence>
<dbReference type="AlphaFoldDB" id="E4WV41"/>
<dbReference type="SUPFAM" id="SSF54236">
    <property type="entry name" value="Ubiquitin-like"/>
    <property type="match status" value="1"/>
</dbReference>
<dbReference type="InterPro" id="IPR000626">
    <property type="entry name" value="Ubiquitin-like_dom"/>
</dbReference>
<dbReference type="InterPro" id="IPR029071">
    <property type="entry name" value="Ubiquitin-like_domsf"/>
</dbReference>
<protein>
    <recommendedName>
        <fullName evidence="4">Ubiquitin-like domain-containing protein</fullName>
    </recommendedName>
</protein>
<dbReference type="GO" id="GO:0005634">
    <property type="term" value="C:nucleus"/>
    <property type="evidence" value="ECO:0007669"/>
    <property type="project" value="UniProtKB-SubCell"/>
</dbReference>
<dbReference type="PROSITE" id="PS50053">
    <property type="entry name" value="UBIQUITIN_2"/>
    <property type="match status" value="1"/>
</dbReference>
<dbReference type="CDD" id="cd01804">
    <property type="entry name" value="Ubl_midnolin"/>
    <property type="match status" value="1"/>
</dbReference>
<feature type="region of interest" description="Disordered" evidence="3">
    <location>
        <begin position="141"/>
        <end position="217"/>
    </location>
</feature>
<proteinExistence type="predicted"/>
<comment type="subcellular location">
    <subcellularLocation>
        <location evidence="1">Nucleus</location>
    </subcellularLocation>
</comment>
<dbReference type="InterPro" id="IPR039336">
    <property type="entry name" value="Midnolin"/>
</dbReference>
<dbReference type="InParanoid" id="E4WV41"/>
<keyword evidence="2" id="KW-0539">Nucleus</keyword>
<reference evidence="5" key="1">
    <citation type="journal article" date="2010" name="Science">
        <title>Plasticity of animal genome architecture unmasked by rapid evolution of a pelagic tunicate.</title>
        <authorList>
            <person name="Denoeud F."/>
            <person name="Henriet S."/>
            <person name="Mungpakdee S."/>
            <person name="Aury J.M."/>
            <person name="Da Silva C."/>
            <person name="Brinkmann H."/>
            <person name="Mikhaleva J."/>
            <person name="Olsen L.C."/>
            <person name="Jubin C."/>
            <person name="Canestro C."/>
            <person name="Bouquet J.M."/>
            <person name="Danks G."/>
            <person name="Poulain J."/>
            <person name="Campsteijn C."/>
            <person name="Adamski M."/>
            <person name="Cross I."/>
            <person name="Yadetie F."/>
            <person name="Muffato M."/>
            <person name="Louis A."/>
            <person name="Butcher S."/>
            <person name="Tsagkogeorga G."/>
            <person name="Konrad A."/>
            <person name="Singh S."/>
            <person name="Jensen M.F."/>
            <person name="Cong E.H."/>
            <person name="Eikeseth-Otteraa H."/>
            <person name="Noel B."/>
            <person name="Anthouard V."/>
            <person name="Porcel B.M."/>
            <person name="Kachouri-Lafond R."/>
            <person name="Nishino A."/>
            <person name="Ugolini M."/>
            <person name="Chourrout P."/>
            <person name="Nishida H."/>
            <person name="Aasland R."/>
            <person name="Huzurbazar S."/>
            <person name="Westhof E."/>
            <person name="Delsuc F."/>
            <person name="Lehrach H."/>
            <person name="Reinhardt R."/>
            <person name="Weissenbach J."/>
            <person name="Roy S.W."/>
            <person name="Artiguenave F."/>
            <person name="Postlethwait J.H."/>
            <person name="Manak J.R."/>
            <person name="Thompson E.M."/>
            <person name="Jaillon O."/>
            <person name="Du Pasquier L."/>
            <person name="Boudinot P."/>
            <person name="Liberles D.A."/>
            <person name="Volff J.N."/>
            <person name="Philippe H."/>
            <person name="Lenhard B."/>
            <person name="Roest Crollius H."/>
            <person name="Wincker P."/>
            <person name="Chourrout D."/>
        </authorList>
    </citation>
    <scope>NUCLEOTIDE SEQUENCE [LARGE SCALE GENOMIC DNA]</scope>
</reference>
<dbReference type="PANTHER" id="PTHR23010">
    <property type="entry name" value="MIDNOLIN"/>
    <property type="match status" value="1"/>
</dbReference>
<evidence type="ECO:0000256" key="1">
    <source>
        <dbReference type="ARBA" id="ARBA00004123"/>
    </source>
</evidence>
<dbReference type="Gene3D" id="3.10.20.90">
    <property type="entry name" value="Phosphatidylinositol 3-kinase Catalytic Subunit, Chain A, domain 1"/>
    <property type="match status" value="1"/>
</dbReference>
<organism evidence="5">
    <name type="scientific">Oikopleura dioica</name>
    <name type="common">Tunicate</name>
    <dbReference type="NCBI Taxonomy" id="34765"/>
    <lineage>
        <taxon>Eukaryota</taxon>
        <taxon>Metazoa</taxon>
        <taxon>Chordata</taxon>
        <taxon>Tunicata</taxon>
        <taxon>Appendicularia</taxon>
        <taxon>Copelata</taxon>
        <taxon>Oikopleuridae</taxon>
        <taxon>Oikopleura</taxon>
    </lineage>
</organism>
<evidence type="ECO:0000313" key="6">
    <source>
        <dbReference type="Proteomes" id="UP000001307"/>
    </source>
</evidence>
<evidence type="ECO:0000313" key="5">
    <source>
        <dbReference type="EMBL" id="CBY21723.1"/>
    </source>
</evidence>
<keyword evidence="6" id="KW-1185">Reference proteome</keyword>
<evidence type="ECO:0000259" key="4">
    <source>
        <dbReference type="PROSITE" id="PS50053"/>
    </source>
</evidence>
<dbReference type="PANTHER" id="PTHR23010:SF1">
    <property type="entry name" value="MIDNOLIN"/>
    <property type="match status" value="1"/>
</dbReference>
<dbReference type="EMBL" id="FN653017">
    <property type="protein sequence ID" value="CBY21723.1"/>
    <property type="molecule type" value="Genomic_DNA"/>
</dbReference>
<feature type="compositionally biased region" description="Basic and acidic residues" evidence="3">
    <location>
        <begin position="152"/>
        <end position="164"/>
    </location>
</feature>
<evidence type="ECO:0000256" key="3">
    <source>
        <dbReference type="SAM" id="MobiDB-lite"/>
    </source>
</evidence>
<name>E4WV41_OIKDI</name>